<dbReference type="RefSeq" id="WP_112297716.1">
    <property type="nucleotide sequence ID" value="NZ_DALZQD010000025.1"/>
</dbReference>
<comment type="function">
    <text evidence="4">Regulatory protein of the TOL plasmid xyl operons. XylS activates the xylXYZLTEGFJQKIH operon required for the degradation of toluene, m-xylene and p-xylene.</text>
</comment>
<dbReference type="InterPro" id="IPR050204">
    <property type="entry name" value="AraC_XylS_family_regulators"/>
</dbReference>
<proteinExistence type="predicted"/>
<name>A0A2X2EAR2_PSELU</name>
<dbReference type="PANTHER" id="PTHR46796">
    <property type="entry name" value="HTH-TYPE TRANSCRIPTIONAL ACTIVATOR RHAS-RELATED"/>
    <property type="match status" value="1"/>
</dbReference>
<accession>A0A2X2EAR2</accession>
<evidence type="ECO:0000259" key="5">
    <source>
        <dbReference type="PROSITE" id="PS01124"/>
    </source>
</evidence>
<dbReference type="AlphaFoldDB" id="A0A2X2EAR2"/>
<evidence type="ECO:0000256" key="3">
    <source>
        <dbReference type="ARBA" id="ARBA00023163"/>
    </source>
</evidence>
<gene>
    <name evidence="6" type="ORF">NCTC11842_01699</name>
</gene>
<evidence type="ECO:0000313" key="7">
    <source>
        <dbReference type="Proteomes" id="UP000250443"/>
    </source>
</evidence>
<keyword evidence="1" id="KW-0805">Transcription regulation</keyword>
<dbReference type="Gene3D" id="1.10.10.60">
    <property type="entry name" value="Homeodomain-like"/>
    <property type="match status" value="2"/>
</dbReference>
<dbReference type="GO" id="GO:0003700">
    <property type="term" value="F:DNA-binding transcription factor activity"/>
    <property type="evidence" value="ECO:0007669"/>
    <property type="project" value="InterPro"/>
</dbReference>
<organism evidence="6 7">
    <name type="scientific">Pseudomonas luteola</name>
    <dbReference type="NCBI Taxonomy" id="47886"/>
    <lineage>
        <taxon>Bacteria</taxon>
        <taxon>Pseudomonadati</taxon>
        <taxon>Pseudomonadota</taxon>
        <taxon>Gammaproteobacteria</taxon>
        <taxon>Pseudomonadales</taxon>
        <taxon>Pseudomonadaceae</taxon>
        <taxon>Pseudomonas</taxon>
    </lineage>
</organism>
<dbReference type="Proteomes" id="UP000250443">
    <property type="component" value="Unassembled WGS sequence"/>
</dbReference>
<reference evidence="6 7" key="1">
    <citation type="submission" date="2018-06" db="EMBL/GenBank/DDBJ databases">
        <authorList>
            <consortium name="Pathogen Informatics"/>
            <person name="Doyle S."/>
        </authorList>
    </citation>
    <scope>NUCLEOTIDE SEQUENCE [LARGE SCALE GENOMIC DNA]</scope>
    <source>
        <strain evidence="6 7">NCTC11842</strain>
    </source>
</reference>
<keyword evidence="3" id="KW-0804">Transcription</keyword>
<feature type="domain" description="HTH araC/xylS-type" evidence="5">
    <location>
        <begin position="141"/>
        <end position="239"/>
    </location>
</feature>
<keyword evidence="2" id="KW-0238">DNA-binding</keyword>
<evidence type="ECO:0000313" key="6">
    <source>
        <dbReference type="EMBL" id="SPZ05279.1"/>
    </source>
</evidence>
<protein>
    <submittedName>
        <fullName evidence="6">Arac family transcriptional regulator</fullName>
    </submittedName>
</protein>
<dbReference type="InterPro" id="IPR018060">
    <property type="entry name" value="HTH_AraC"/>
</dbReference>
<sequence length="245" mass="26425">MVKSDLAVDSLKWSGRAWLAPGLAVFAGRAGHQDWHHHQAHQIAIGLDVPVTVECPQRQHTGLSVFIPAGVRHRLSGARIVSIYLDVLADEARCLPQSITPIVIAAPEAQRVADSLSEAAEDVRDAVRKALQVVDVLPAPDPRLSLVGTAIQAGRVQRNELAALVHLSPTRFSHWFVEQTGLPLRSYAKWLRLSHAIQLLASGSSMTEAAHASGFSDSAHFSRTFRALLGIDPSSALAEVCLQQG</sequence>
<dbReference type="SUPFAM" id="SSF46689">
    <property type="entry name" value="Homeodomain-like"/>
    <property type="match status" value="1"/>
</dbReference>
<evidence type="ECO:0000256" key="4">
    <source>
        <dbReference type="ARBA" id="ARBA00037345"/>
    </source>
</evidence>
<dbReference type="InterPro" id="IPR009057">
    <property type="entry name" value="Homeodomain-like_sf"/>
</dbReference>
<dbReference type="PROSITE" id="PS01124">
    <property type="entry name" value="HTH_ARAC_FAMILY_2"/>
    <property type="match status" value="1"/>
</dbReference>
<evidence type="ECO:0000256" key="1">
    <source>
        <dbReference type="ARBA" id="ARBA00023015"/>
    </source>
</evidence>
<dbReference type="GO" id="GO:0043565">
    <property type="term" value="F:sequence-specific DNA binding"/>
    <property type="evidence" value="ECO:0007669"/>
    <property type="project" value="InterPro"/>
</dbReference>
<evidence type="ECO:0000256" key="2">
    <source>
        <dbReference type="ARBA" id="ARBA00023125"/>
    </source>
</evidence>
<dbReference type="SMART" id="SM00342">
    <property type="entry name" value="HTH_ARAC"/>
    <property type="match status" value="1"/>
</dbReference>
<dbReference type="Pfam" id="PF12833">
    <property type="entry name" value="HTH_18"/>
    <property type="match status" value="1"/>
</dbReference>
<dbReference type="EMBL" id="UAUF01000010">
    <property type="protein sequence ID" value="SPZ05279.1"/>
    <property type="molecule type" value="Genomic_DNA"/>
</dbReference>